<protein>
    <submittedName>
        <fullName evidence="2">Acyl carrier protein</fullName>
    </submittedName>
</protein>
<evidence type="ECO:0000313" key="3">
    <source>
        <dbReference type="Proteomes" id="UP001275440"/>
    </source>
</evidence>
<name>A0ABU3WPK2_9NOCA</name>
<comment type="caution">
    <text evidence="2">The sequence shown here is derived from an EMBL/GenBank/DDBJ whole genome shotgun (WGS) entry which is preliminary data.</text>
</comment>
<evidence type="ECO:0000313" key="2">
    <source>
        <dbReference type="EMBL" id="MDV2475328.1"/>
    </source>
</evidence>
<reference evidence="2 3" key="1">
    <citation type="submission" date="2019-10" db="EMBL/GenBank/DDBJ databases">
        <title>Draft Genome Assembly of Rhodococcus zopfii DSM44189.</title>
        <authorList>
            <person name="Sutton J.M."/>
            <person name="Akob D.M."/>
            <person name="Bushman T.J."/>
        </authorList>
    </citation>
    <scope>NUCLEOTIDE SEQUENCE [LARGE SCALE GENOMIC DNA]</scope>
    <source>
        <strain evidence="2 3">DSM 44189</strain>
    </source>
</reference>
<keyword evidence="3" id="KW-1185">Reference proteome</keyword>
<organism evidence="2 3">
    <name type="scientific">Rhodococcus zopfii</name>
    <dbReference type="NCBI Taxonomy" id="43772"/>
    <lineage>
        <taxon>Bacteria</taxon>
        <taxon>Bacillati</taxon>
        <taxon>Actinomycetota</taxon>
        <taxon>Actinomycetes</taxon>
        <taxon>Mycobacteriales</taxon>
        <taxon>Nocardiaceae</taxon>
        <taxon>Rhodococcus</taxon>
    </lineage>
</organism>
<dbReference type="Proteomes" id="UP001275440">
    <property type="component" value="Unassembled WGS sequence"/>
</dbReference>
<gene>
    <name evidence="2" type="ORF">F8M49_07690</name>
</gene>
<dbReference type="Gene3D" id="1.10.1200.10">
    <property type="entry name" value="ACP-like"/>
    <property type="match status" value="1"/>
</dbReference>
<feature type="domain" description="Carrier" evidence="1">
    <location>
        <begin position="13"/>
        <end position="89"/>
    </location>
</feature>
<proteinExistence type="predicted"/>
<accession>A0ABU3WPK2</accession>
<dbReference type="Pfam" id="PF00550">
    <property type="entry name" value="PP-binding"/>
    <property type="match status" value="1"/>
</dbReference>
<dbReference type="RefSeq" id="WP_371306449.1">
    <property type="nucleotide sequence ID" value="NZ_JAWKJJ010000001.1"/>
</dbReference>
<dbReference type="SUPFAM" id="SSF47336">
    <property type="entry name" value="ACP-like"/>
    <property type="match status" value="1"/>
</dbReference>
<dbReference type="InterPro" id="IPR009081">
    <property type="entry name" value="PP-bd_ACP"/>
</dbReference>
<evidence type="ECO:0000259" key="1">
    <source>
        <dbReference type="PROSITE" id="PS50075"/>
    </source>
</evidence>
<dbReference type="PROSITE" id="PS50075">
    <property type="entry name" value="CARRIER"/>
    <property type="match status" value="1"/>
</dbReference>
<dbReference type="EMBL" id="WBMO01000001">
    <property type="protein sequence ID" value="MDV2475328.1"/>
    <property type="molecule type" value="Genomic_DNA"/>
</dbReference>
<sequence length="91" mass="9822">MTTDETGTGTGHDDIRAAVIAAITEIAPEVEDLELAGDVPLRRQVDLDSMDWLNVLIALRSALGVDIPESDYARLATLDGLVTYLAERLGR</sequence>
<dbReference type="InterPro" id="IPR036736">
    <property type="entry name" value="ACP-like_sf"/>
</dbReference>